<feature type="transmembrane region" description="Helical" evidence="11">
    <location>
        <begin position="23"/>
        <end position="41"/>
    </location>
</feature>
<evidence type="ECO:0000256" key="11">
    <source>
        <dbReference type="SAM" id="Phobius"/>
    </source>
</evidence>
<sequence length="111" mass="12081">MLDFIIPAANAQAAAAPQQGGELIQIGMIVVLFVVFYFLIIRPQRKRQKDQVSMLDALTVGDEVSTNAGILGKVRKIEDSYVVLKVADNVELKFQKAAILAVLPKGTIKSI</sequence>
<keyword evidence="15" id="KW-1185">Reference proteome</keyword>
<dbReference type="GO" id="GO:0005886">
    <property type="term" value="C:plasma membrane"/>
    <property type="evidence" value="ECO:0007669"/>
    <property type="project" value="UniProtKB-SubCell"/>
</dbReference>
<evidence type="ECO:0000313" key="13">
    <source>
        <dbReference type="EMBL" id="CAA0119181.1"/>
    </source>
</evidence>
<evidence type="ECO:0000256" key="8">
    <source>
        <dbReference type="ARBA" id="ARBA00022989"/>
    </source>
</evidence>
<keyword evidence="10 11" id="KW-0472">Membrane</keyword>
<evidence type="ECO:0000256" key="1">
    <source>
        <dbReference type="ARBA" id="ARBA00004162"/>
    </source>
</evidence>
<evidence type="ECO:0000313" key="12">
    <source>
        <dbReference type="EMBL" id="CAA0119025.1"/>
    </source>
</evidence>
<evidence type="ECO:0000256" key="3">
    <source>
        <dbReference type="ARBA" id="ARBA00014962"/>
    </source>
</evidence>
<keyword evidence="7" id="KW-0653">Protein transport</keyword>
<dbReference type="Pfam" id="PF02699">
    <property type="entry name" value="YajC"/>
    <property type="match status" value="1"/>
</dbReference>
<gene>
    <name evidence="13" type="primary">yajC</name>
    <name evidence="12" type="ORF">DPBNPPHM_02389</name>
    <name evidence="13" type="ORF">OPDIPICF_02230</name>
</gene>
<comment type="subcellular location">
    <subcellularLocation>
        <location evidence="1">Cell membrane</location>
        <topology evidence="1">Single-pass membrane protein</topology>
    </subcellularLocation>
</comment>
<dbReference type="PRINTS" id="PR01853">
    <property type="entry name" value="YAJCTRNLCASE"/>
</dbReference>
<keyword evidence="8 11" id="KW-1133">Transmembrane helix</keyword>
<dbReference type="GO" id="GO:0015031">
    <property type="term" value="P:protein transport"/>
    <property type="evidence" value="ECO:0007669"/>
    <property type="project" value="UniProtKB-KW"/>
</dbReference>
<name>A0A5S9QLJ1_9GAMM</name>
<protein>
    <recommendedName>
        <fullName evidence="3">Sec translocon accessory complex subunit YajC</fullName>
    </recommendedName>
</protein>
<evidence type="ECO:0000256" key="10">
    <source>
        <dbReference type="ARBA" id="ARBA00023136"/>
    </source>
</evidence>
<evidence type="ECO:0000256" key="2">
    <source>
        <dbReference type="ARBA" id="ARBA00006742"/>
    </source>
</evidence>
<evidence type="ECO:0000256" key="6">
    <source>
        <dbReference type="ARBA" id="ARBA00022692"/>
    </source>
</evidence>
<evidence type="ECO:0000313" key="15">
    <source>
        <dbReference type="Proteomes" id="UP000441399"/>
    </source>
</evidence>
<organism evidence="13 15">
    <name type="scientific">BD1-7 clade bacterium</name>
    <dbReference type="NCBI Taxonomy" id="2029982"/>
    <lineage>
        <taxon>Bacteria</taxon>
        <taxon>Pseudomonadati</taxon>
        <taxon>Pseudomonadota</taxon>
        <taxon>Gammaproteobacteria</taxon>
        <taxon>Cellvibrionales</taxon>
        <taxon>Spongiibacteraceae</taxon>
        <taxon>BD1-7 clade</taxon>
    </lineage>
</organism>
<dbReference type="SMART" id="SM01323">
    <property type="entry name" value="YajC"/>
    <property type="match status" value="1"/>
</dbReference>
<dbReference type="AlphaFoldDB" id="A0A5S9QLJ1"/>
<dbReference type="PANTHER" id="PTHR33909:SF1">
    <property type="entry name" value="SEC TRANSLOCON ACCESSORY COMPLEX SUBUNIT YAJC"/>
    <property type="match status" value="1"/>
</dbReference>
<dbReference type="NCBIfam" id="TIGR00739">
    <property type="entry name" value="yajC"/>
    <property type="match status" value="1"/>
</dbReference>
<dbReference type="PANTHER" id="PTHR33909">
    <property type="entry name" value="SEC TRANSLOCON ACCESSORY COMPLEX SUBUNIT YAJC"/>
    <property type="match status" value="1"/>
</dbReference>
<dbReference type="EMBL" id="CACSIO010000034">
    <property type="protein sequence ID" value="CAA0119181.1"/>
    <property type="molecule type" value="Genomic_DNA"/>
</dbReference>
<dbReference type="InterPro" id="IPR003849">
    <property type="entry name" value="Preprotein_translocase_YajC"/>
</dbReference>
<evidence type="ECO:0000256" key="9">
    <source>
        <dbReference type="ARBA" id="ARBA00023010"/>
    </source>
</evidence>
<dbReference type="Proteomes" id="UP000441399">
    <property type="component" value="Unassembled WGS sequence"/>
</dbReference>
<proteinExistence type="inferred from homology"/>
<keyword evidence="4" id="KW-0813">Transport</keyword>
<keyword evidence="6 11" id="KW-0812">Transmembrane</keyword>
<evidence type="ECO:0000313" key="14">
    <source>
        <dbReference type="Proteomes" id="UP000434580"/>
    </source>
</evidence>
<dbReference type="OrthoDB" id="9811406at2"/>
<reference evidence="14 15" key="1">
    <citation type="submission" date="2019-11" db="EMBL/GenBank/DDBJ databases">
        <authorList>
            <person name="Holert J."/>
        </authorList>
    </citation>
    <scope>NUCLEOTIDE SEQUENCE [LARGE SCALE GENOMIC DNA]</scope>
    <source>
        <strain evidence="12">BC5_2</strain>
        <strain evidence="13">SB11_3</strain>
    </source>
</reference>
<keyword evidence="5" id="KW-1003">Cell membrane</keyword>
<accession>A0A5S9QLJ1</accession>
<evidence type="ECO:0000256" key="5">
    <source>
        <dbReference type="ARBA" id="ARBA00022475"/>
    </source>
</evidence>
<dbReference type="Proteomes" id="UP000434580">
    <property type="component" value="Unassembled WGS sequence"/>
</dbReference>
<comment type="similarity">
    <text evidence="2">Belongs to the YajC family.</text>
</comment>
<dbReference type="EMBL" id="CACSII010000020">
    <property type="protein sequence ID" value="CAA0119025.1"/>
    <property type="molecule type" value="Genomic_DNA"/>
</dbReference>
<evidence type="ECO:0000256" key="7">
    <source>
        <dbReference type="ARBA" id="ARBA00022927"/>
    </source>
</evidence>
<evidence type="ECO:0000256" key="4">
    <source>
        <dbReference type="ARBA" id="ARBA00022448"/>
    </source>
</evidence>
<keyword evidence="9" id="KW-0811">Translocation</keyword>